<evidence type="ECO:0000313" key="3">
    <source>
        <dbReference type="EMBL" id="GAA4459421.1"/>
    </source>
</evidence>
<feature type="compositionally biased region" description="Basic and acidic residues" evidence="1">
    <location>
        <begin position="125"/>
        <end position="134"/>
    </location>
</feature>
<organism evidence="3 4">
    <name type="scientific">Nibrella saemangeumensis</name>
    <dbReference type="NCBI Taxonomy" id="1084526"/>
    <lineage>
        <taxon>Bacteria</taxon>
        <taxon>Pseudomonadati</taxon>
        <taxon>Bacteroidota</taxon>
        <taxon>Cytophagia</taxon>
        <taxon>Cytophagales</taxon>
        <taxon>Spirosomataceae</taxon>
        <taxon>Nibrella</taxon>
    </lineage>
</organism>
<dbReference type="Proteomes" id="UP001501175">
    <property type="component" value="Unassembled WGS sequence"/>
</dbReference>
<dbReference type="Pfam" id="PF13592">
    <property type="entry name" value="HTH_33"/>
    <property type="match status" value="1"/>
</dbReference>
<evidence type="ECO:0000313" key="4">
    <source>
        <dbReference type="Proteomes" id="UP001501175"/>
    </source>
</evidence>
<evidence type="ECO:0000259" key="2">
    <source>
        <dbReference type="Pfam" id="PF13592"/>
    </source>
</evidence>
<dbReference type="EMBL" id="BAABHD010000031">
    <property type="protein sequence ID" value="GAA4459421.1"/>
    <property type="molecule type" value="Genomic_DNA"/>
</dbReference>
<protein>
    <recommendedName>
        <fullName evidence="2">Winged helix-turn helix domain-containing protein</fullName>
    </recommendedName>
</protein>
<proteinExistence type="predicted"/>
<gene>
    <name evidence="3" type="ORF">GCM10023189_33130</name>
</gene>
<feature type="region of interest" description="Disordered" evidence="1">
    <location>
        <begin position="107"/>
        <end position="141"/>
    </location>
</feature>
<sequence length="141" mass="16393">METGYYCSGLRLALGFTEGWVSTTLKKYRQQGTQGLQRRKPPGSYAKPTAEQLQELVEELRKGALHHGFTGEIWTLQRVGKLIEQLFGISHKQTQVGRILHKLSWSPQKPIRKARQQNAQQVKTWQEERLPELKKRNRNSR</sequence>
<dbReference type="InterPro" id="IPR025959">
    <property type="entry name" value="Winged_HTH_dom"/>
</dbReference>
<accession>A0ABP8N3M0</accession>
<evidence type="ECO:0000256" key="1">
    <source>
        <dbReference type="SAM" id="MobiDB-lite"/>
    </source>
</evidence>
<keyword evidence="4" id="KW-1185">Reference proteome</keyword>
<dbReference type="SUPFAM" id="SSF46689">
    <property type="entry name" value="Homeodomain-like"/>
    <property type="match status" value="1"/>
</dbReference>
<comment type="caution">
    <text evidence="3">The sequence shown here is derived from an EMBL/GenBank/DDBJ whole genome shotgun (WGS) entry which is preliminary data.</text>
</comment>
<dbReference type="InterPro" id="IPR009057">
    <property type="entry name" value="Homeodomain-like_sf"/>
</dbReference>
<reference evidence="4" key="1">
    <citation type="journal article" date="2019" name="Int. J. Syst. Evol. Microbiol.">
        <title>The Global Catalogue of Microorganisms (GCM) 10K type strain sequencing project: providing services to taxonomists for standard genome sequencing and annotation.</title>
        <authorList>
            <consortium name="The Broad Institute Genomics Platform"/>
            <consortium name="The Broad Institute Genome Sequencing Center for Infectious Disease"/>
            <person name="Wu L."/>
            <person name="Ma J."/>
        </authorList>
    </citation>
    <scope>NUCLEOTIDE SEQUENCE [LARGE SCALE GENOMIC DNA]</scope>
    <source>
        <strain evidence="4">JCM 17927</strain>
    </source>
</reference>
<name>A0ABP8N3M0_9BACT</name>
<feature type="domain" description="Winged helix-turn helix" evidence="2">
    <location>
        <begin position="72"/>
        <end position="128"/>
    </location>
</feature>